<proteinExistence type="predicted"/>
<keyword evidence="1" id="KW-1133">Transmembrane helix</keyword>
<keyword evidence="1" id="KW-0812">Transmembrane</keyword>
<evidence type="ECO:0000256" key="1">
    <source>
        <dbReference type="SAM" id="Phobius"/>
    </source>
</evidence>
<evidence type="ECO:0008006" key="4">
    <source>
        <dbReference type="Google" id="ProtNLM"/>
    </source>
</evidence>
<dbReference type="EMBL" id="VYKI01000009">
    <property type="protein sequence ID" value="KAA8999185.1"/>
    <property type="molecule type" value="Genomic_DNA"/>
</dbReference>
<evidence type="ECO:0000313" key="2">
    <source>
        <dbReference type="EMBL" id="KAA8999185.1"/>
    </source>
</evidence>
<feature type="transmembrane region" description="Helical" evidence="1">
    <location>
        <begin position="25"/>
        <end position="47"/>
    </location>
</feature>
<dbReference type="Proteomes" id="UP000326367">
    <property type="component" value="Unassembled WGS sequence"/>
</dbReference>
<evidence type="ECO:0000313" key="3">
    <source>
        <dbReference type="Proteomes" id="UP000326367"/>
    </source>
</evidence>
<dbReference type="RefSeq" id="WP_150454518.1">
    <property type="nucleotide sequence ID" value="NZ_VYKI01000009.1"/>
</dbReference>
<protein>
    <recommendedName>
        <fullName evidence="4">Transmembrane protein</fullName>
    </recommendedName>
</protein>
<gene>
    <name evidence="2" type="ORF">FJU31_09410</name>
</gene>
<keyword evidence="3" id="KW-1185">Reference proteome</keyword>
<reference evidence="2 3" key="1">
    <citation type="journal article" date="2020" name="Antonie Van Leeuwenhoek">
        <title>Stenotrophomonas cyclobalanopsidis sp. nov., isolated from the leaf spot disease of Cyclobalanopsis patelliformis.</title>
        <authorList>
            <person name="Bian D.R."/>
            <person name="Xue H."/>
            <person name="Piao C.G."/>
            <person name="Li Y."/>
        </authorList>
    </citation>
    <scope>NUCLEOTIDE SEQUENCE [LARGE SCALE GENOMIC DNA]</scope>
    <source>
        <strain evidence="2 3">TPQG1-4</strain>
    </source>
</reference>
<accession>A0ABQ6T1B7</accession>
<sequence>MFSRFMTYRRFYVWRARYNYVTRGISGRACINAVLLLGVLYSGWIIWKLSDPPVPRVHPETARVQVRMMAEQVAHNIAVAMDGGGTRGTPYTTAAQVRAAARRSIRVREVYLTQESRQLQAHMLADVADYIKVSGVCKPYLCWHVGENVARLRRAHERTATLEAALRPVLGMRDGPVPKLGGDLERLQSAWSENFHDVSTYGMAMNDVQVMHEKMMTEYPRRAPMPWLSRLLDRPVDPTYMF</sequence>
<comment type="caution">
    <text evidence="2">The sequence shown here is derived from an EMBL/GenBank/DDBJ whole genome shotgun (WGS) entry which is preliminary data.</text>
</comment>
<organism evidence="2 3">
    <name type="scientific">Stenotrophomonas cyclobalanopsidis</name>
    <dbReference type="NCBI Taxonomy" id="2771362"/>
    <lineage>
        <taxon>Bacteria</taxon>
        <taxon>Pseudomonadati</taxon>
        <taxon>Pseudomonadota</taxon>
        <taxon>Gammaproteobacteria</taxon>
        <taxon>Lysobacterales</taxon>
        <taxon>Lysobacteraceae</taxon>
        <taxon>Stenotrophomonas</taxon>
    </lineage>
</organism>
<name>A0ABQ6T1B7_9GAMM</name>
<keyword evidence="1" id="KW-0472">Membrane</keyword>